<reference evidence="1" key="1">
    <citation type="submission" date="2023-10" db="EMBL/GenBank/DDBJ databases">
        <authorList>
            <person name="Rodriguez Cubillos JULIANA M."/>
            <person name="De Vega J."/>
        </authorList>
    </citation>
    <scope>NUCLEOTIDE SEQUENCE</scope>
</reference>
<organism evidence="1 2">
    <name type="scientific">Trifolium pratense</name>
    <name type="common">Red clover</name>
    <dbReference type="NCBI Taxonomy" id="57577"/>
    <lineage>
        <taxon>Eukaryota</taxon>
        <taxon>Viridiplantae</taxon>
        <taxon>Streptophyta</taxon>
        <taxon>Embryophyta</taxon>
        <taxon>Tracheophyta</taxon>
        <taxon>Spermatophyta</taxon>
        <taxon>Magnoliopsida</taxon>
        <taxon>eudicotyledons</taxon>
        <taxon>Gunneridae</taxon>
        <taxon>Pentapetalae</taxon>
        <taxon>rosids</taxon>
        <taxon>fabids</taxon>
        <taxon>Fabales</taxon>
        <taxon>Fabaceae</taxon>
        <taxon>Papilionoideae</taxon>
        <taxon>50 kb inversion clade</taxon>
        <taxon>NPAAA clade</taxon>
        <taxon>Hologalegina</taxon>
        <taxon>IRL clade</taxon>
        <taxon>Trifolieae</taxon>
        <taxon>Trifolium</taxon>
    </lineage>
</organism>
<evidence type="ECO:0000313" key="1">
    <source>
        <dbReference type="EMBL" id="CAJ2655977.1"/>
    </source>
</evidence>
<comment type="caution">
    <text evidence="1">The sequence shown here is derived from an EMBL/GenBank/DDBJ whole genome shotgun (WGS) entry which is preliminary data.</text>
</comment>
<proteinExistence type="predicted"/>
<name>A0ACB0KHN4_TRIPR</name>
<dbReference type="EMBL" id="CASHSV030000206">
    <property type="protein sequence ID" value="CAJ2655977.1"/>
    <property type="molecule type" value="Genomic_DNA"/>
</dbReference>
<dbReference type="Proteomes" id="UP001177021">
    <property type="component" value="Unassembled WGS sequence"/>
</dbReference>
<keyword evidence="2" id="KW-1185">Reference proteome</keyword>
<protein>
    <submittedName>
        <fullName evidence="1">Uncharacterized protein</fullName>
    </submittedName>
</protein>
<accession>A0ACB0KHN4</accession>
<evidence type="ECO:0000313" key="2">
    <source>
        <dbReference type="Proteomes" id="UP001177021"/>
    </source>
</evidence>
<gene>
    <name evidence="1" type="ORF">MILVUS5_LOCUS22820</name>
</gene>
<sequence length="709" mass="80303">MNDSVEGLCQLKDLQELDISHNMFSGQLPECLSNLTNLRALNVDSNFFRGRFPSFTTNLTSLAYLSLCENYMNGSFSLNTLANHTNLEALCISSHNIGAHIETENTKWFPKFQLKSLILRNCNLNMDKGSVIPTFLSYQYNLIQMDLSRNKLVGSFPSWFIRNHHIEYSNISNNNFSGFLPRDIGMFLPNVTTLDISWNSFEGNIPSSIGKMKKLWYLDFSHNNFSGELPKQLAKDWNGFYMMLSNNFLSGNIPKFTNSVYMEVLFLDNNNFSGTFEDVLGSINTRLLVLSISNNSISGTIPNSIGMFYDMQALLMAENRLEGEIPIEISNMTNLQIMDLSQNKLIGSIPYFSNTKSLRFLYLGKNKLSGSIPFDLIGSSQLELLDLTDNKFSGKIPKWMGNLSELRVLLLGGNKLEGGIPTQLCLLKNINMMDLSRNMLNSSIPSCFQNMPFGQYDVDGYHPIFEIMVTDGISFISYWFNSSLTSFIPDLLHDNLLHLEAEFRTKHMDYYYKGKVVENMTGLDLSCNNLTGIIPSQIGNLQELIALNLSHNYLSGPIPITFSNLTQMESLDLSYNKLSGEIPSQLTQLNFLSTFNLSYNNLSGTPPSTGQFQDFDEDNYRGNPGLCGPLLNRKCEGIASSPSSQSNGIGEKETKVDMTSFYWSFIASYITILLAFITVLCINVRWRMAWFYYISKVMRTCFPTFPLYW</sequence>